<proteinExistence type="predicted"/>
<accession>C6LB69</accession>
<sequence length="46" mass="5375">MKSWRLWQKGRKLNEKHVDSSVLLDFALETISEMQYSVGGVMEFLS</sequence>
<gene>
    <name evidence="1" type="ORF">BRYFOR_05864</name>
</gene>
<organism evidence="1 2">
    <name type="scientific">Marvinbryantia formatexigens DSM 14469</name>
    <dbReference type="NCBI Taxonomy" id="478749"/>
    <lineage>
        <taxon>Bacteria</taxon>
        <taxon>Bacillati</taxon>
        <taxon>Bacillota</taxon>
        <taxon>Clostridia</taxon>
        <taxon>Lachnospirales</taxon>
        <taxon>Lachnospiraceae</taxon>
        <taxon>Marvinbryantia</taxon>
    </lineage>
</organism>
<dbReference type="AlphaFoldDB" id="C6LB69"/>
<dbReference type="EMBL" id="ACCL02000003">
    <property type="protein sequence ID" value="EET62200.1"/>
    <property type="molecule type" value="Genomic_DNA"/>
</dbReference>
<comment type="caution">
    <text evidence="1">The sequence shown here is derived from an EMBL/GenBank/DDBJ whole genome shotgun (WGS) entry which is preliminary data.</text>
</comment>
<evidence type="ECO:0000313" key="2">
    <source>
        <dbReference type="Proteomes" id="UP000005561"/>
    </source>
</evidence>
<name>C6LB69_9FIRM</name>
<dbReference type="Proteomes" id="UP000005561">
    <property type="component" value="Unassembled WGS sequence"/>
</dbReference>
<protein>
    <submittedName>
        <fullName evidence="1">Uncharacterized protein</fullName>
    </submittedName>
</protein>
<evidence type="ECO:0000313" key="1">
    <source>
        <dbReference type="EMBL" id="EET62200.1"/>
    </source>
</evidence>
<reference evidence="1" key="1">
    <citation type="submission" date="2009-07" db="EMBL/GenBank/DDBJ databases">
        <authorList>
            <person name="Weinstock G."/>
            <person name="Sodergren E."/>
            <person name="Clifton S."/>
            <person name="Fulton L."/>
            <person name="Fulton B."/>
            <person name="Courtney L."/>
            <person name="Fronick C."/>
            <person name="Harrison M."/>
            <person name="Strong C."/>
            <person name="Farmer C."/>
            <person name="Delahaunty K."/>
            <person name="Markovic C."/>
            <person name="Hall O."/>
            <person name="Minx P."/>
            <person name="Tomlinson C."/>
            <person name="Mitreva M."/>
            <person name="Nelson J."/>
            <person name="Hou S."/>
            <person name="Wollam A."/>
            <person name="Pepin K.H."/>
            <person name="Johnson M."/>
            <person name="Bhonagiri V."/>
            <person name="Nash W.E."/>
            <person name="Warren W."/>
            <person name="Chinwalla A."/>
            <person name="Mardis E.R."/>
            <person name="Wilson R.K."/>
        </authorList>
    </citation>
    <scope>NUCLEOTIDE SEQUENCE [LARGE SCALE GENOMIC DNA]</scope>
    <source>
        <strain evidence="1">DSM 14469</strain>
    </source>
</reference>
<keyword evidence="2" id="KW-1185">Reference proteome</keyword>